<evidence type="ECO:0000256" key="1">
    <source>
        <dbReference type="SAM" id="Phobius"/>
    </source>
</evidence>
<dbReference type="EMBL" id="KQ085882">
    <property type="protein sequence ID" value="KLO20679.1"/>
    <property type="molecule type" value="Genomic_DNA"/>
</dbReference>
<protein>
    <submittedName>
        <fullName evidence="2">Uncharacterized protein</fullName>
    </submittedName>
</protein>
<keyword evidence="1" id="KW-0812">Transmembrane</keyword>
<keyword evidence="1" id="KW-1133">Transmembrane helix</keyword>
<evidence type="ECO:0000313" key="3">
    <source>
        <dbReference type="Proteomes" id="UP000053477"/>
    </source>
</evidence>
<name>A0A0H2S9Y7_9AGAM</name>
<keyword evidence="1" id="KW-0472">Membrane</keyword>
<reference evidence="2 3" key="1">
    <citation type="submission" date="2015-04" db="EMBL/GenBank/DDBJ databases">
        <title>Complete genome sequence of Schizopora paradoxa KUC8140, a cosmopolitan wood degrader in East Asia.</title>
        <authorList>
            <consortium name="DOE Joint Genome Institute"/>
            <person name="Min B."/>
            <person name="Park H."/>
            <person name="Jang Y."/>
            <person name="Kim J.-J."/>
            <person name="Kim K.H."/>
            <person name="Pangilinan J."/>
            <person name="Lipzen A."/>
            <person name="Riley R."/>
            <person name="Grigoriev I.V."/>
            <person name="Spatafora J.W."/>
            <person name="Choi I.-G."/>
        </authorList>
    </citation>
    <scope>NUCLEOTIDE SEQUENCE [LARGE SCALE GENOMIC DNA]</scope>
    <source>
        <strain evidence="2 3">KUC8140</strain>
    </source>
</reference>
<evidence type="ECO:0000313" key="2">
    <source>
        <dbReference type="EMBL" id="KLO20679.1"/>
    </source>
</evidence>
<dbReference type="InParanoid" id="A0A0H2S9Y7"/>
<dbReference type="Proteomes" id="UP000053477">
    <property type="component" value="Unassembled WGS sequence"/>
</dbReference>
<keyword evidence="3" id="KW-1185">Reference proteome</keyword>
<dbReference type="AlphaFoldDB" id="A0A0H2S9Y7"/>
<dbReference type="STRING" id="27342.A0A0H2S9Y7"/>
<accession>A0A0H2S9Y7</accession>
<feature type="transmembrane region" description="Helical" evidence="1">
    <location>
        <begin position="16"/>
        <end position="34"/>
    </location>
</feature>
<proteinExistence type="predicted"/>
<dbReference type="OrthoDB" id="411632at2759"/>
<organism evidence="2 3">
    <name type="scientific">Schizopora paradoxa</name>
    <dbReference type="NCBI Taxonomy" id="27342"/>
    <lineage>
        <taxon>Eukaryota</taxon>
        <taxon>Fungi</taxon>
        <taxon>Dikarya</taxon>
        <taxon>Basidiomycota</taxon>
        <taxon>Agaricomycotina</taxon>
        <taxon>Agaricomycetes</taxon>
        <taxon>Hymenochaetales</taxon>
        <taxon>Schizoporaceae</taxon>
        <taxon>Schizopora</taxon>
    </lineage>
</organism>
<gene>
    <name evidence="2" type="ORF">SCHPADRAFT_816395</name>
</gene>
<sequence length="412" mass="47384">MVQCLPLIAIPRRSRSLILVVLIALIVTIFHFTGDISTSTRHEDAALELLEPDNGEILLVSAYFPESRSRLAYENSVKRFSRFLGQVSTDIYFYTSPDFVPTIQFLRGHLPISINTTFESPFDISVLGSRRGDYLSMANNTSGADENPPDTIIASAHAFSNAKPYLLAEAIRTTQALYTKSYKYAFWIDADSFDADHGFKHWPSLGRLDEVWTDGRRESGARLEDMVFIPMWDLPKVDFLLWKEERGPIGEDFSQESLFGGMSKSILWLERYYYAYLNHYLNEGFLSAGKGEALMNSLLLLHPENFITVWHGDPAAPSAVYNPANSFRNDSELILGDCGNPRHYYQFFLASSAERDANREIWDSAWNWKFWELEKWTRIRESCRLTKILAIQWTLRRRFGEMWRSPAQSVAF</sequence>